<organism evidence="3 4">
    <name type="scientific">Plasmodium ovale curtisi</name>
    <dbReference type="NCBI Taxonomy" id="864141"/>
    <lineage>
        <taxon>Eukaryota</taxon>
        <taxon>Sar</taxon>
        <taxon>Alveolata</taxon>
        <taxon>Apicomplexa</taxon>
        <taxon>Aconoidasida</taxon>
        <taxon>Haemosporida</taxon>
        <taxon>Plasmodiidae</taxon>
        <taxon>Plasmodium</taxon>
        <taxon>Plasmodium (Plasmodium)</taxon>
    </lineage>
</organism>
<gene>
    <name evidence="3" type="ORF">POVCU1_064270</name>
    <name evidence="2" type="ORF">POVCU2_0067380</name>
</gene>
<name>A0A1A8X714_PLAOA</name>
<sequence length="347" mass="41033">MERGQEDEIYDTLQMYNYNKSILENFMHPEWSDVEAHYSDDLFVGKEMKNFIIKDCITLKNYLMHFMSNDSCYKNNCCKYINYWLNKTERMTYKSGGANFKIYEAYMNKYITHNTDNLCISNIKYMHPSVFENVKTLYQMYDFYNKFISKRNESISCTYAQMCFKAYDDIVTNFHKEGYSKFCSVLKDFKKIFEEDEWVSRRKCDHKIPHLLSYPDACTHSQEISEEGIVTVNHQTVELKPQETFGEASHPQSQQEIKRSEEDTVLLISFGATLPITLISSGIGVLLMLLSSYKFTPLGQWLKLQIKKLKGTSNNFHDELYEMQKYNSEHDRINLQYNGYDISYNSI</sequence>
<evidence type="ECO:0000313" key="2">
    <source>
        <dbReference type="EMBL" id="SBS91409.1"/>
    </source>
</evidence>
<keyword evidence="1" id="KW-0812">Transmembrane</keyword>
<keyword evidence="1" id="KW-0472">Membrane</keyword>
<dbReference type="Proteomes" id="UP000078546">
    <property type="component" value="Unassembled WGS sequence"/>
</dbReference>
<dbReference type="Proteomes" id="UP000078560">
    <property type="component" value="Unassembled WGS sequence"/>
</dbReference>
<protein>
    <submittedName>
        <fullName evidence="3">PIR Superfamily Protein</fullName>
    </submittedName>
</protein>
<evidence type="ECO:0000313" key="5">
    <source>
        <dbReference type="Proteomes" id="UP000078560"/>
    </source>
</evidence>
<accession>A0A1A8X714</accession>
<dbReference type="EMBL" id="FLQV01002268">
    <property type="protein sequence ID" value="SBT01053.1"/>
    <property type="molecule type" value="Genomic_DNA"/>
</dbReference>
<evidence type="ECO:0000313" key="3">
    <source>
        <dbReference type="EMBL" id="SBT01053.1"/>
    </source>
</evidence>
<keyword evidence="1" id="KW-1133">Transmembrane helix</keyword>
<reference evidence="3" key="1">
    <citation type="submission" date="2016-05" db="EMBL/GenBank/DDBJ databases">
        <authorList>
            <person name="Lavstsen T."/>
            <person name="Jespersen J.S."/>
        </authorList>
    </citation>
    <scope>NUCLEOTIDE SEQUENCE [LARGE SCALE GENOMIC DNA]</scope>
</reference>
<evidence type="ECO:0000256" key="1">
    <source>
        <dbReference type="SAM" id="Phobius"/>
    </source>
</evidence>
<feature type="transmembrane region" description="Helical" evidence="1">
    <location>
        <begin position="265"/>
        <end position="290"/>
    </location>
</feature>
<dbReference type="AlphaFoldDB" id="A0A1A8X714"/>
<proteinExistence type="predicted"/>
<dbReference type="EMBL" id="FLQU01001100">
    <property type="protein sequence ID" value="SBS91409.1"/>
    <property type="molecule type" value="Genomic_DNA"/>
</dbReference>
<dbReference type="Pfam" id="PF05795">
    <property type="entry name" value="Plasmodium_Vir"/>
    <property type="match status" value="1"/>
</dbReference>
<dbReference type="InterPro" id="IPR008780">
    <property type="entry name" value="Plasmodium_Vir"/>
</dbReference>
<evidence type="ECO:0000313" key="4">
    <source>
        <dbReference type="Proteomes" id="UP000078546"/>
    </source>
</evidence>
<reference evidence="4 5" key="2">
    <citation type="submission" date="2016-05" db="EMBL/GenBank/DDBJ databases">
        <authorList>
            <person name="Naeem Raeece"/>
        </authorList>
    </citation>
    <scope>NUCLEOTIDE SEQUENCE [LARGE SCALE GENOMIC DNA]</scope>
</reference>